<gene>
    <name evidence="1" type="ORF">LOK49_LG04G03612</name>
</gene>
<protein>
    <submittedName>
        <fullName evidence="1">Cyclin-dependent protein kinase inhibitor SMR6</fullName>
    </submittedName>
</protein>
<sequence length="130" mass="14271">MVNPFLSFQSSTGLNLNLIGVMGSSKKHQLDGGGKESQGKKWAIAGISIRGPLKSIKTKQKVRGCDDDDSDESTTPTAKESRIPERLACPAAPRKSRPVSTCHYNGDSRREFFTPPDLESVFIRHVERAN</sequence>
<dbReference type="Proteomes" id="UP001060215">
    <property type="component" value="Chromosome 2"/>
</dbReference>
<organism evidence="1 2">
    <name type="scientific">Camellia lanceoleosa</name>
    <dbReference type="NCBI Taxonomy" id="1840588"/>
    <lineage>
        <taxon>Eukaryota</taxon>
        <taxon>Viridiplantae</taxon>
        <taxon>Streptophyta</taxon>
        <taxon>Embryophyta</taxon>
        <taxon>Tracheophyta</taxon>
        <taxon>Spermatophyta</taxon>
        <taxon>Magnoliopsida</taxon>
        <taxon>eudicotyledons</taxon>
        <taxon>Gunneridae</taxon>
        <taxon>Pentapetalae</taxon>
        <taxon>asterids</taxon>
        <taxon>Ericales</taxon>
        <taxon>Theaceae</taxon>
        <taxon>Camellia</taxon>
    </lineage>
</organism>
<proteinExistence type="predicted"/>
<evidence type="ECO:0000313" key="2">
    <source>
        <dbReference type="Proteomes" id="UP001060215"/>
    </source>
</evidence>
<name>A0ACC0HY34_9ERIC</name>
<comment type="caution">
    <text evidence="1">The sequence shown here is derived from an EMBL/GenBank/DDBJ whole genome shotgun (WGS) entry which is preliminary data.</text>
</comment>
<keyword evidence="1" id="KW-0649">Protein kinase inhibitor</keyword>
<accession>A0ACC0HY34</accession>
<dbReference type="EMBL" id="CM045759">
    <property type="protein sequence ID" value="KAI8017355.1"/>
    <property type="molecule type" value="Genomic_DNA"/>
</dbReference>
<evidence type="ECO:0000313" key="1">
    <source>
        <dbReference type="EMBL" id="KAI8017355.1"/>
    </source>
</evidence>
<reference evidence="1 2" key="1">
    <citation type="journal article" date="2022" name="Plant J.">
        <title>Chromosome-level genome of Camellia lanceoleosa provides a valuable resource for understanding genome evolution and self-incompatibility.</title>
        <authorList>
            <person name="Gong W."/>
            <person name="Xiao S."/>
            <person name="Wang L."/>
            <person name="Liao Z."/>
            <person name="Chang Y."/>
            <person name="Mo W."/>
            <person name="Hu G."/>
            <person name="Li W."/>
            <person name="Zhao G."/>
            <person name="Zhu H."/>
            <person name="Hu X."/>
            <person name="Ji K."/>
            <person name="Xiang X."/>
            <person name="Song Q."/>
            <person name="Yuan D."/>
            <person name="Jin S."/>
            <person name="Zhang L."/>
        </authorList>
    </citation>
    <scope>NUCLEOTIDE SEQUENCE [LARGE SCALE GENOMIC DNA]</scope>
    <source>
        <strain evidence="1">SQ_2022a</strain>
    </source>
</reference>
<keyword evidence="2" id="KW-1185">Reference proteome</keyword>